<gene>
    <name evidence="1" type="ORF">HNR68_005069</name>
</gene>
<accession>A0A853AUW6</accession>
<keyword evidence="2" id="KW-1185">Reference proteome</keyword>
<dbReference type="Proteomes" id="UP000587002">
    <property type="component" value="Unassembled WGS sequence"/>
</dbReference>
<dbReference type="Gene3D" id="3.40.50.150">
    <property type="entry name" value="Vaccinia Virus protein VP39"/>
    <property type="match status" value="1"/>
</dbReference>
<sequence>MEALRRGYALLRPGGVLCVQEPDMGYDWTSVESALWQQARSWVLETLTAIGANPRMGLSLFAAFREAGLPDPEMYVEAGAGGGAKAPVFGWSNVVEGMVPLMERLGIATAAEVEPATLQDRLRAEVERQNGTVVSPCLYAAWTRK</sequence>
<comment type="caution">
    <text evidence="1">The sequence shown here is derived from an EMBL/GenBank/DDBJ whole genome shotgun (WGS) entry which is preliminary data.</text>
</comment>
<proteinExistence type="predicted"/>
<dbReference type="InterPro" id="IPR029063">
    <property type="entry name" value="SAM-dependent_MTases_sf"/>
</dbReference>
<evidence type="ECO:0000313" key="2">
    <source>
        <dbReference type="Proteomes" id="UP000587002"/>
    </source>
</evidence>
<organism evidence="1 2">
    <name type="scientific">Saccharopolyspora hordei</name>
    <dbReference type="NCBI Taxonomy" id="1838"/>
    <lineage>
        <taxon>Bacteria</taxon>
        <taxon>Bacillati</taxon>
        <taxon>Actinomycetota</taxon>
        <taxon>Actinomycetes</taxon>
        <taxon>Pseudonocardiales</taxon>
        <taxon>Pseudonocardiaceae</taxon>
        <taxon>Saccharopolyspora</taxon>
    </lineage>
</organism>
<dbReference type="SUPFAM" id="SSF53335">
    <property type="entry name" value="S-adenosyl-L-methionine-dependent methyltransferases"/>
    <property type="match status" value="1"/>
</dbReference>
<evidence type="ECO:0008006" key="3">
    <source>
        <dbReference type="Google" id="ProtNLM"/>
    </source>
</evidence>
<dbReference type="AlphaFoldDB" id="A0A853AUW6"/>
<protein>
    <recommendedName>
        <fullName evidence="3">Methyltransferase</fullName>
    </recommendedName>
</protein>
<evidence type="ECO:0000313" key="1">
    <source>
        <dbReference type="EMBL" id="NYI86439.1"/>
    </source>
</evidence>
<dbReference type="RefSeq" id="WP_246330529.1">
    <property type="nucleotide sequence ID" value="NZ_BAABFH010000001.1"/>
</dbReference>
<reference evidence="1 2" key="1">
    <citation type="submission" date="2020-07" db="EMBL/GenBank/DDBJ databases">
        <title>Sequencing the genomes of 1000 actinobacteria strains.</title>
        <authorList>
            <person name="Klenk H.-P."/>
        </authorList>
    </citation>
    <scope>NUCLEOTIDE SEQUENCE [LARGE SCALE GENOMIC DNA]</scope>
    <source>
        <strain evidence="1 2">DSM 44065</strain>
    </source>
</reference>
<dbReference type="EMBL" id="JACCFJ010000001">
    <property type="protein sequence ID" value="NYI86439.1"/>
    <property type="molecule type" value="Genomic_DNA"/>
</dbReference>
<name>A0A853AUW6_9PSEU</name>